<evidence type="ECO:0000256" key="2">
    <source>
        <dbReference type="ARBA" id="ARBA00022448"/>
    </source>
</evidence>
<evidence type="ECO:0000313" key="8">
    <source>
        <dbReference type="EMBL" id="TMQ68702.1"/>
    </source>
</evidence>
<dbReference type="GO" id="GO:0005886">
    <property type="term" value="C:plasma membrane"/>
    <property type="evidence" value="ECO:0007669"/>
    <property type="project" value="UniProtKB-SubCell"/>
</dbReference>
<evidence type="ECO:0000256" key="3">
    <source>
        <dbReference type="ARBA" id="ARBA00022475"/>
    </source>
</evidence>
<reference evidence="8 9" key="1">
    <citation type="journal article" date="2019" name="Nat. Microbiol.">
        <title>Mediterranean grassland soil C-N compound turnover is dependent on rainfall and depth, and is mediated by genomically divergent microorganisms.</title>
        <authorList>
            <person name="Diamond S."/>
            <person name="Andeer P.F."/>
            <person name="Li Z."/>
            <person name="Crits-Christoph A."/>
            <person name="Burstein D."/>
            <person name="Anantharaman K."/>
            <person name="Lane K.R."/>
            <person name="Thomas B.C."/>
            <person name="Pan C."/>
            <person name="Northen T.R."/>
            <person name="Banfield J.F."/>
        </authorList>
    </citation>
    <scope>NUCLEOTIDE SEQUENCE [LARGE SCALE GENOMIC DNA]</scope>
    <source>
        <strain evidence="8">WS_8</strain>
    </source>
</reference>
<proteinExistence type="predicted"/>
<keyword evidence="4 7" id="KW-0812">Transmembrane</keyword>
<keyword evidence="6 7" id="KW-0472">Membrane</keyword>
<keyword evidence="5 7" id="KW-1133">Transmembrane helix</keyword>
<feature type="transmembrane region" description="Helical" evidence="7">
    <location>
        <begin position="303"/>
        <end position="329"/>
    </location>
</feature>
<evidence type="ECO:0000256" key="7">
    <source>
        <dbReference type="SAM" id="Phobius"/>
    </source>
</evidence>
<feature type="transmembrane region" description="Helical" evidence="7">
    <location>
        <begin position="80"/>
        <end position="105"/>
    </location>
</feature>
<evidence type="ECO:0000256" key="1">
    <source>
        <dbReference type="ARBA" id="ARBA00004651"/>
    </source>
</evidence>
<dbReference type="PANTHER" id="PTHR42865:SF7">
    <property type="entry name" value="PROTON_GLUTAMATE-ASPARTATE SYMPORTER"/>
    <property type="match status" value="1"/>
</dbReference>
<evidence type="ECO:0000313" key="9">
    <source>
        <dbReference type="Proteomes" id="UP000316609"/>
    </source>
</evidence>
<dbReference type="EMBL" id="VBOY01000005">
    <property type="protein sequence ID" value="TMQ68702.1"/>
    <property type="molecule type" value="Genomic_DNA"/>
</dbReference>
<evidence type="ECO:0000256" key="4">
    <source>
        <dbReference type="ARBA" id="ARBA00022692"/>
    </source>
</evidence>
<dbReference type="PANTHER" id="PTHR42865">
    <property type="entry name" value="PROTON/GLUTAMATE-ASPARTATE SYMPORTER"/>
    <property type="match status" value="1"/>
</dbReference>
<feature type="transmembrane region" description="Helical" evidence="7">
    <location>
        <begin position="147"/>
        <end position="170"/>
    </location>
</feature>
<evidence type="ECO:0000256" key="6">
    <source>
        <dbReference type="ARBA" id="ARBA00023136"/>
    </source>
</evidence>
<dbReference type="AlphaFoldDB" id="A0A538TYI8"/>
<comment type="subcellular location">
    <subcellularLocation>
        <location evidence="1">Cell membrane</location>
        <topology evidence="1">Multi-pass membrane protein</topology>
    </subcellularLocation>
</comment>
<feature type="transmembrane region" description="Helical" evidence="7">
    <location>
        <begin position="46"/>
        <end position="68"/>
    </location>
</feature>
<feature type="transmembrane region" description="Helical" evidence="7">
    <location>
        <begin position="191"/>
        <end position="213"/>
    </location>
</feature>
<feature type="transmembrane region" description="Helical" evidence="7">
    <location>
        <begin position="336"/>
        <end position="353"/>
    </location>
</feature>
<dbReference type="SUPFAM" id="SSF118215">
    <property type="entry name" value="Proton glutamate symport protein"/>
    <property type="match status" value="1"/>
</dbReference>
<dbReference type="Gene3D" id="1.10.3860.10">
    <property type="entry name" value="Sodium:dicarboxylate symporter"/>
    <property type="match status" value="1"/>
</dbReference>
<comment type="caution">
    <text evidence="8">The sequence shown here is derived from an EMBL/GenBank/DDBJ whole genome shotgun (WGS) entry which is preliminary data.</text>
</comment>
<feature type="transmembrane region" description="Helical" evidence="7">
    <location>
        <begin position="262"/>
        <end position="283"/>
    </location>
</feature>
<dbReference type="Pfam" id="PF00375">
    <property type="entry name" value="SDF"/>
    <property type="match status" value="1"/>
</dbReference>
<feature type="transmembrane region" description="Helical" evidence="7">
    <location>
        <begin position="225"/>
        <end position="250"/>
    </location>
</feature>
<dbReference type="GO" id="GO:0015293">
    <property type="term" value="F:symporter activity"/>
    <property type="evidence" value="ECO:0007669"/>
    <property type="project" value="UniProtKB-KW"/>
</dbReference>
<sequence>MKESARVLLALGAAVAIGIAVAASGNAELLRAADAIEPIGAIWVNAIRMTVIPLIVSLIVTSVASATAVKAVGRLGGKTLLVFVAMLTSLAVVVVPITRAVFGLLGVRGVNAPPLPAGAAEAARLLAADPKQSLAGWLVSLVPTNPIAAASGGSMLPIIVFTLLFALAAAKAAPATRETILRLFQAVSEAMLTMVRWVILAAPVGVFALMLPLSAHAGANIAGAIGFYILAYSLLSLGAMLVAYPMVAAFGRVSMRRFGRAALPAQLIAFTSSSSVASLPALVESAQRELGLPKRISGFVLPLAVSTFHFAAPVTWTVGTLFVGWFYGIPIGPREIAVVAFASIFLTAAAPGVPRGGFIMLAPLFSEIGLPVEGIGILIALDVVPDTFATALNVTGDLAAAALVARYEPAAAPEAPI</sequence>
<dbReference type="Proteomes" id="UP000316609">
    <property type="component" value="Unassembled WGS sequence"/>
</dbReference>
<name>A0A538TYI8_UNCEI</name>
<dbReference type="InterPro" id="IPR036458">
    <property type="entry name" value="Na:dicarbo_symporter_sf"/>
</dbReference>
<dbReference type="PRINTS" id="PR00173">
    <property type="entry name" value="EDTRNSPORT"/>
</dbReference>
<protein>
    <submittedName>
        <fullName evidence="8">Dicarboxylate/amino acid:cation symporter</fullName>
    </submittedName>
</protein>
<keyword evidence="3" id="KW-1003">Cell membrane</keyword>
<accession>A0A538TYI8</accession>
<evidence type="ECO:0000256" key="5">
    <source>
        <dbReference type="ARBA" id="ARBA00022989"/>
    </source>
</evidence>
<dbReference type="InterPro" id="IPR001991">
    <property type="entry name" value="Na-dicarboxylate_symporter"/>
</dbReference>
<keyword evidence="2" id="KW-0813">Transport</keyword>
<organism evidence="8 9">
    <name type="scientific">Eiseniibacteriota bacterium</name>
    <dbReference type="NCBI Taxonomy" id="2212470"/>
    <lineage>
        <taxon>Bacteria</taxon>
        <taxon>Candidatus Eiseniibacteriota</taxon>
    </lineage>
</organism>
<gene>
    <name evidence="8" type="ORF">E6K78_00250</name>
</gene>